<dbReference type="EMBL" id="CP017814">
    <property type="protein sequence ID" value="APA06270.1"/>
    <property type="molecule type" value="Genomic_DNA"/>
</dbReference>
<gene>
    <name evidence="7" type="ORF">sscle_01g010400</name>
</gene>
<feature type="domain" description="STAS" evidence="6">
    <location>
        <begin position="507"/>
        <end position="664"/>
    </location>
</feature>
<keyword evidence="3 5" id="KW-1133">Transmembrane helix</keyword>
<dbReference type="OMA" id="IVCMAVK"/>
<feature type="transmembrane region" description="Helical" evidence="5">
    <location>
        <begin position="436"/>
        <end position="464"/>
    </location>
</feature>
<dbReference type="Gene3D" id="3.30.750.24">
    <property type="entry name" value="STAS domain"/>
    <property type="match status" value="1"/>
</dbReference>
<dbReference type="VEuPathDB" id="FungiDB:sscle_01g010400"/>
<feature type="transmembrane region" description="Helical" evidence="5">
    <location>
        <begin position="216"/>
        <end position="237"/>
    </location>
</feature>
<dbReference type="InterPro" id="IPR001902">
    <property type="entry name" value="SLC26A/SulP_fam"/>
</dbReference>
<dbReference type="PROSITE" id="PS50801">
    <property type="entry name" value="STAS"/>
    <property type="match status" value="1"/>
</dbReference>
<dbReference type="AlphaFoldDB" id="A0A1D9PUC8"/>
<dbReference type="SUPFAM" id="SSF52091">
    <property type="entry name" value="SpoIIaa-like"/>
    <property type="match status" value="1"/>
</dbReference>
<name>A0A1D9PUC8_SCLS1</name>
<evidence type="ECO:0000313" key="7">
    <source>
        <dbReference type="EMBL" id="APA06270.1"/>
    </source>
</evidence>
<dbReference type="GO" id="GO:0055085">
    <property type="term" value="P:transmembrane transport"/>
    <property type="evidence" value="ECO:0007669"/>
    <property type="project" value="InterPro"/>
</dbReference>
<feature type="transmembrane region" description="Helical" evidence="5">
    <location>
        <begin position="176"/>
        <end position="196"/>
    </location>
</feature>
<sequence>MGKIAKKLREIKEGLRNDENLTRGRRGIVRGFKALPLSTGKYLIQKVPFVQWFPNYAPRWLLDDVIAGVTVALVLVPQALASAALAGVPLQQGLFASWLPSAIYFFMGTSKDIATGPTTSLSLLTNAVVLSITAQGLPIPPALIASALSFSIGALSLLIGLLNLGWILNFVTVPMLVGFQMSAALIIIQGQVPMILGESGVGQDFTKQGMEIPKNIATTQPLSLAIGAASIVLIALLKLVGKKWGQKSVIIRILSNLRNAFAIAISTGVSFVINRGLTVPRFSIAGTVPPQGIQSPQSPTEIVLLVATKSFPVFIGAVVEHLIFAKSFARQHNYEIDESQELVFLGTANIVNSLFGGMPVSGSLSLSAVNSATGVRSPLGGLFSAGIVFFAISQLTQAFKWIPTAATSAVILVSVAEILPPNSIPLVYWKRSFADFIGFFVVMNVALVAGLEIALGLGVAYMIVYTLLRTLFSSITPLKSLDIENRYSFNNVERMRPPPSGDRLIPQGTQIITLETPLFYLNARQIKKDILEAIWTNHEPTPYGPTDRKGWSDFRIRRTAALRRRSNINTPTRFLPKLEVVVLNFTRVTFIDTTGLIYLQDIKDEIMTYSGDAVELRFVGMTSAVQKKFKRAGWPLGTYQESQIGLVAGIDIIFEDLYDAIAVPRSVRASMNGLGFEFGNAKNDMEQDSDEEAFQKGAMNVIVTNVMTKHGRAFKEKF</sequence>
<keyword evidence="2 5" id="KW-0812">Transmembrane</keyword>
<evidence type="ECO:0000313" key="8">
    <source>
        <dbReference type="Proteomes" id="UP000177798"/>
    </source>
</evidence>
<keyword evidence="4 5" id="KW-0472">Membrane</keyword>
<dbReference type="InterPro" id="IPR002645">
    <property type="entry name" value="STAS_dom"/>
</dbReference>
<feature type="transmembrane region" description="Helical" evidence="5">
    <location>
        <begin position="374"/>
        <end position="392"/>
    </location>
</feature>
<evidence type="ECO:0000256" key="5">
    <source>
        <dbReference type="SAM" id="Phobius"/>
    </source>
</evidence>
<organism evidence="7 8">
    <name type="scientific">Sclerotinia sclerotiorum (strain ATCC 18683 / 1980 / Ss-1)</name>
    <name type="common">White mold</name>
    <name type="synonym">Whetzelinia sclerotiorum</name>
    <dbReference type="NCBI Taxonomy" id="665079"/>
    <lineage>
        <taxon>Eukaryota</taxon>
        <taxon>Fungi</taxon>
        <taxon>Dikarya</taxon>
        <taxon>Ascomycota</taxon>
        <taxon>Pezizomycotina</taxon>
        <taxon>Leotiomycetes</taxon>
        <taxon>Helotiales</taxon>
        <taxon>Sclerotiniaceae</taxon>
        <taxon>Sclerotinia</taxon>
    </lineage>
</organism>
<dbReference type="PANTHER" id="PTHR11814">
    <property type="entry name" value="SULFATE TRANSPORTER"/>
    <property type="match status" value="1"/>
</dbReference>
<accession>A0A1D9PUC8</accession>
<dbReference type="Pfam" id="PF00916">
    <property type="entry name" value="Sulfate_transp"/>
    <property type="match status" value="1"/>
</dbReference>
<feature type="transmembrane region" description="Helical" evidence="5">
    <location>
        <begin position="249"/>
        <end position="273"/>
    </location>
</feature>
<feature type="transmembrane region" description="Helical" evidence="5">
    <location>
        <begin position="65"/>
        <end position="84"/>
    </location>
</feature>
<protein>
    <recommendedName>
        <fullName evidence="6">STAS domain-containing protein</fullName>
    </recommendedName>
</protein>
<dbReference type="CDD" id="cd07042">
    <property type="entry name" value="STAS_SulP_like_sulfate_transporter"/>
    <property type="match status" value="1"/>
</dbReference>
<dbReference type="GO" id="GO:0016020">
    <property type="term" value="C:membrane"/>
    <property type="evidence" value="ECO:0007669"/>
    <property type="project" value="UniProtKB-SubCell"/>
</dbReference>
<evidence type="ECO:0000256" key="1">
    <source>
        <dbReference type="ARBA" id="ARBA00004141"/>
    </source>
</evidence>
<evidence type="ECO:0000256" key="4">
    <source>
        <dbReference type="ARBA" id="ARBA00023136"/>
    </source>
</evidence>
<dbReference type="Proteomes" id="UP000177798">
    <property type="component" value="Chromosome 1"/>
</dbReference>
<dbReference type="RefSeq" id="XP_001597037.1">
    <property type="nucleotide sequence ID" value="XM_001596987.1"/>
</dbReference>
<evidence type="ECO:0000259" key="6">
    <source>
        <dbReference type="PROSITE" id="PS50801"/>
    </source>
</evidence>
<reference evidence="8" key="1">
    <citation type="journal article" date="2017" name="Genome Biol. Evol.">
        <title>The complete genome sequence of the phytopathogenic fungus Sclerotinia sclerotiorum reveals insights into the genome architecture of broad host range pathogens.</title>
        <authorList>
            <person name="Derbyshire M."/>
            <person name="Denton-Giles M."/>
            <person name="Hegedus D."/>
            <person name="Seifbarghy S."/>
            <person name="Rollins J."/>
            <person name="van Kan J."/>
            <person name="Seidl M.F."/>
            <person name="Faino L."/>
            <person name="Mbengue M."/>
            <person name="Navaud O."/>
            <person name="Raffaele S."/>
            <person name="Hammond-Kosack K."/>
            <person name="Heard S."/>
            <person name="Oliver R."/>
        </authorList>
    </citation>
    <scope>NUCLEOTIDE SEQUENCE [LARGE SCALE GENOMIC DNA]</scope>
    <source>
        <strain evidence="8">ATCC 18683 / 1980 / Ss-1</strain>
    </source>
</reference>
<dbReference type="InterPro" id="IPR036513">
    <property type="entry name" value="STAS_dom_sf"/>
</dbReference>
<dbReference type="OrthoDB" id="288203at2759"/>
<dbReference type="Pfam" id="PF01740">
    <property type="entry name" value="STAS"/>
    <property type="match status" value="1"/>
</dbReference>
<dbReference type="InterPro" id="IPR011547">
    <property type="entry name" value="SLC26A/SulP_dom"/>
</dbReference>
<comment type="subcellular location">
    <subcellularLocation>
        <location evidence="1">Membrane</location>
        <topology evidence="1">Multi-pass membrane protein</topology>
    </subcellularLocation>
</comment>
<evidence type="ECO:0000256" key="3">
    <source>
        <dbReference type="ARBA" id="ARBA00022989"/>
    </source>
</evidence>
<evidence type="ECO:0000256" key="2">
    <source>
        <dbReference type="ARBA" id="ARBA00022692"/>
    </source>
</evidence>
<feature type="transmembrane region" description="Helical" evidence="5">
    <location>
        <begin position="302"/>
        <end position="322"/>
    </location>
</feature>
<feature type="transmembrane region" description="Helical" evidence="5">
    <location>
        <begin position="143"/>
        <end position="164"/>
    </location>
</feature>
<dbReference type="KEGG" id="ssl:SS1G_01231"/>
<proteinExistence type="predicted"/>